<dbReference type="RefSeq" id="WP_190265944.1">
    <property type="nucleotide sequence ID" value="NZ_BAABAD010000003.1"/>
</dbReference>
<evidence type="ECO:0008006" key="3">
    <source>
        <dbReference type="Google" id="ProtNLM"/>
    </source>
</evidence>
<protein>
    <recommendedName>
        <fullName evidence="3">FXSXX-COOH protein</fullName>
    </recommendedName>
</protein>
<reference evidence="1 2" key="1">
    <citation type="submission" date="2020-09" db="EMBL/GenBank/DDBJ databases">
        <title>Novel species in genus Gordonia.</title>
        <authorList>
            <person name="Zhang G."/>
        </authorList>
    </citation>
    <scope>NUCLEOTIDE SEQUENCE [LARGE SCALE GENOMIC DNA]</scope>
    <source>
        <strain evidence="1 2">ON-33</strain>
    </source>
</reference>
<keyword evidence="2" id="KW-1185">Reference proteome</keyword>
<dbReference type="Proteomes" id="UP000602395">
    <property type="component" value="Unassembled WGS sequence"/>
</dbReference>
<name>A0ABR7W854_9ACTN</name>
<comment type="caution">
    <text evidence="1">The sequence shown here is derived from an EMBL/GenBank/DDBJ whole genome shotgun (WGS) entry which is preliminary data.</text>
</comment>
<proteinExistence type="predicted"/>
<evidence type="ECO:0000313" key="2">
    <source>
        <dbReference type="Proteomes" id="UP000602395"/>
    </source>
</evidence>
<sequence>MNDRITIDPTAVRSAGGAVDIEAGEATAALKALFDSAQPAEGISRIATALNDLGNDPLAGQ</sequence>
<evidence type="ECO:0000313" key="1">
    <source>
        <dbReference type="EMBL" id="MBD1319000.1"/>
    </source>
</evidence>
<gene>
    <name evidence="1" type="ORF">IDF66_05350</name>
</gene>
<organism evidence="1 2">
    <name type="scientific">Gordonia hankookensis</name>
    <dbReference type="NCBI Taxonomy" id="589403"/>
    <lineage>
        <taxon>Bacteria</taxon>
        <taxon>Bacillati</taxon>
        <taxon>Actinomycetota</taxon>
        <taxon>Actinomycetes</taxon>
        <taxon>Mycobacteriales</taxon>
        <taxon>Gordoniaceae</taxon>
        <taxon>Gordonia</taxon>
    </lineage>
</organism>
<accession>A0ABR7W854</accession>
<dbReference type="EMBL" id="JACWMS010000001">
    <property type="protein sequence ID" value="MBD1319000.1"/>
    <property type="molecule type" value="Genomic_DNA"/>
</dbReference>